<sequence>MPSETKEKMSFQIRTPPDRVAFLPIAKQASVRYNDNAFS</sequence>
<dbReference type="EMBL" id="CP003125">
    <property type="protein sequence ID" value="AEV19890.1"/>
    <property type="molecule type" value="Genomic_DNA"/>
</dbReference>
<accession>A0ABN3ZWZ9</accession>
<reference evidence="1 2" key="1">
    <citation type="submission" date="2011-11" db="EMBL/GenBank/DDBJ databases">
        <title>Complete genome sequence of thermophilic Geobacillus thermoleovorans CCB_US3_UF5.</title>
        <authorList>
            <person name="Muhd Sakaff M.K.L."/>
            <person name="Abdul Rahman A.Y."/>
            <person name="Saito J.A."/>
            <person name="Hou S."/>
            <person name="Alam M."/>
        </authorList>
    </citation>
    <scope>NUCLEOTIDE SEQUENCE [LARGE SCALE GENOMIC DNA]</scope>
    <source>
        <strain evidence="1 2">CCB_US3_UF5</strain>
    </source>
</reference>
<gene>
    <name evidence="1" type="ORF">GTCCBUS3UF5_25870</name>
</gene>
<proteinExistence type="predicted"/>
<evidence type="ECO:0000313" key="2">
    <source>
        <dbReference type="Proteomes" id="UP000005636"/>
    </source>
</evidence>
<dbReference type="Proteomes" id="UP000005636">
    <property type="component" value="Chromosome"/>
</dbReference>
<keyword evidence="2" id="KW-1185">Reference proteome</keyword>
<name>A0ABN3ZWZ9_GEOTH</name>
<evidence type="ECO:0000313" key="1">
    <source>
        <dbReference type="EMBL" id="AEV19890.1"/>
    </source>
</evidence>
<organism evidence="1 2">
    <name type="scientific">Geobacillus thermoleovorans CCB_US3_UF5</name>
    <dbReference type="NCBI Taxonomy" id="1111068"/>
    <lineage>
        <taxon>Bacteria</taxon>
        <taxon>Bacillati</taxon>
        <taxon>Bacillota</taxon>
        <taxon>Bacilli</taxon>
        <taxon>Bacillales</taxon>
        <taxon>Anoxybacillaceae</taxon>
        <taxon>Geobacillus</taxon>
        <taxon>Geobacillus thermoleovorans group</taxon>
    </lineage>
</organism>
<protein>
    <submittedName>
        <fullName evidence="1">Uncharacterized protein</fullName>
    </submittedName>
</protein>